<feature type="compositionally biased region" description="Polar residues" evidence="1">
    <location>
        <begin position="144"/>
        <end position="155"/>
    </location>
</feature>
<comment type="caution">
    <text evidence="2">The sequence shown here is derived from an EMBL/GenBank/DDBJ whole genome shotgun (WGS) entry which is preliminary data.</text>
</comment>
<dbReference type="EMBL" id="JAULSV010000003">
    <property type="protein sequence ID" value="KAK0648389.1"/>
    <property type="molecule type" value="Genomic_DNA"/>
</dbReference>
<dbReference type="AlphaFoldDB" id="A0AA39Y983"/>
<organism evidence="2 3">
    <name type="scientific">Cercophora newfieldiana</name>
    <dbReference type="NCBI Taxonomy" id="92897"/>
    <lineage>
        <taxon>Eukaryota</taxon>
        <taxon>Fungi</taxon>
        <taxon>Dikarya</taxon>
        <taxon>Ascomycota</taxon>
        <taxon>Pezizomycotina</taxon>
        <taxon>Sordariomycetes</taxon>
        <taxon>Sordariomycetidae</taxon>
        <taxon>Sordariales</taxon>
        <taxon>Lasiosphaeriaceae</taxon>
        <taxon>Cercophora</taxon>
    </lineage>
</organism>
<proteinExistence type="predicted"/>
<dbReference type="Proteomes" id="UP001174936">
    <property type="component" value="Unassembled WGS sequence"/>
</dbReference>
<gene>
    <name evidence="2" type="ORF">B0T16DRAFT_388631</name>
</gene>
<protein>
    <submittedName>
        <fullName evidence="2">Uncharacterized protein</fullName>
    </submittedName>
</protein>
<evidence type="ECO:0000313" key="2">
    <source>
        <dbReference type="EMBL" id="KAK0648389.1"/>
    </source>
</evidence>
<reference evidence="2" key="1">
    <citation type="submission" date="2023-06" db="EMBL/GenBank/DDBJ databases">
        <title>Genome-scale phylogeny and comparative genomics of the fungal order Sordariales.</title>
        <authorList>
            <consortium name="Lawrence Berkeley National Laboratory"/>
            <person name="Hensen N."/>
            <person name="Bonometti L."/>
            <person name="Westerberg I."/>
            <person name="Brannstrom I.O."/>
            <person name="Guillou S."/>
            <person name="Cros-Aarteil S."/>
            <person name="Calhoun S."/>
            <person name="Haridas S."/>
            <person name="Kuo A."/>
            <person name="Mondo S."/>
            <person name="Pangilinan J."/>
            <person name="Riley R."/>
            <person name="Labutti K."/>
            <person name="Andreopoulos B."/>
            <person name="Lipzen A."/>
            <person name="Chen C."/>
            <person name="Yanf M."/>
            <person name="Daum C."/>
            <person name="Ng V."/>
            <person name="Clum A."/>
            <person name="Steindorff A."/>
            <person name="Ohm R."/>
            <person name="Martin F."/>
            <person name="Silar P."/>
            <person name="Natvig D."/>
            <person name="Lalanne C."/>
            <person name="Gautier V."/>
            <person name="Ament-Velasquez S.L."/>
            <person name="Kruys A."/>
            <person name="Hutchinson M.I."/>
            <person name="Powell A.J."/>
            <person name="Barry K."/>
            <person name="Miller A.N."/>
            <person name="Grigoriev I.V."/>
            <person name="Debuchy R."/>
            <person name="Gladieux P."/>
            <person name="Thoren M.H."/>
            <person name="Johannesson H."/>
        </authorList>
    </citation>
    <scope>NUCLEOTIDE SEQUENCE</scope>
    <source>
        <strain evidence="2">SMH2532-1</strain>
    </source>
</reference>
<feature type="compositionally biased region" description="Pro residues" evidence="1">
    <location>
        <begin position="70"/>
        <end position="83"/>
    </location>
</feature>
<feature type="compositionally biased region" description="Basic residues" evidence="1">
    <location>
        <begin position="91"/>
        <end position="100"/>
    </location>
</feature>
<evidence type="ECO:0000313" key="3">
    <source>
        <dbReference type="Proteomes" id="UP001174936"/>
    </source>
</evidence>
<sequence length="217" mass="22829">MGLLPAAQTPAEGVPAATDGKAASNQRRNKDRREQRKANRAAAAREAAFAAEPAEGDASDLDTTAGEQPQPEPSSKPMTPTPVPAGNGTRSQKRNRKRKERYAVAKAARNTTGSGATPAPPAATTSLPGFNPEARSFMPPAGDINSTAQDAGPTQESREAAQVPPEEAAQSSTSRAEELLQGRLVPGNIVTIDERTMIVGEDLVPHEFRYPRRAEGG</sequence>
<evidence type="ECO:0000256" key="1">
    <source>
        <dbReference type="SAM" id="MobiDB-lite"/>
    </source>
</evidence>
<name>A0AA39Y983_9PEZI</name>
<keyword evidence="3" id="KW-1185">Reference proteome</keyword>
<feature type="compositionally biased region" description="Low complexity" evidence="1">
    <location>
        <begin position="40"/>
        <end position="53"/>
    </location>
</feature>
<accession>A0AA39Y983</accession>
<feature type="compositionally biased region" description="Low complexity" evidence="1">
    <location>
        <begin position="111"/>
        <end position="129"/>
    </location>
</feature>
<feature type="region of interest" description="Disordered" evidence="1">
    <location>
        <begin position="1"/>
        <end position="176"/>
    </location>
</feature>
<feature type="compositionally biased region" description="Low complexity" evidence="1">
    <location>
        <begin position="160"/>
        <end position="170"/>
    </location>
</feature>